<evidence type="ECO:0000313" key="2">
    <source>
        <dbReference type="EMBL" id="GJS84858.1"/>
    </source>
</evidence>
<evidence type="ECO:0000313" key="3">
    <source>
        <dbReference type="Proteomes" id="UP001151760"/>
    </source>
</evidence>
<organism evidence="2 3">
    <name type="scientific">Tanacetum coccineum</name>
    <dbReference type="NCBI Taxonomy" id="301880"/>
    <lineage>
        <taxon>Eukaryota</taxon>
        <taxon>Viridiplantae</taxon>
        <taxon>Streptophyta</taxon>
        <taxon>Embryophyta</taxon>
        <taxon>Tracheophyta</taxon>
        <taxon>Spermatophyta</taxon>
        <taxon>Magnoliopsida</taxon>
        <taxon>eudicotyledons</taxon>
        <taxon>Gunneridae</taxon>
        <taxon>Pentapetalae</taxon>
        <taxon>asterids</taxon>
        <taxon>campanulids</taxon>
        <taxon>Asterales</taxon>
        <taxon>Asteraceae</taxon>
        <taxon>Asteroideae</taxon>
        <taxon>Anthemideae</taxon>
        <taxon>Anthemidinae</taxon>
        <taxon>Tanacetum</taxon>
    </lineage>
</organism>
<proteinExistence type="predicted"/>
<sequence>MASSSSTTTQNHVTPTSNVAFELKYNEKYVSLPPNEIVKAALATLGLTNEKNSHPSSNNLINNSPLRINLIWGLNVDIVSILFSDLIAKLLNSVKGYRDKVAKLLKTFEPLILSYVEVNADRASDKKAKPKKSVAETQHAKDSRATVDITKSLDTSKPAEDVANEPEIAAIENVIVLNFRALITEKDEMANDYELISVGTININQAMKDVSSDPKSMPDDEIMSILEDNEEAESDKELSSTDEVVAGTVINEILTKINTGISTSNVSDATATEVPTVSDNKSSLVSKLADVQELVAKALCTKKNVPRENLSFLGISLPDKFTDSMDSVLPRLIVVFVEE</sequence>
<accession>A0ABQ4Z7E7</accession>
<evidence type="ECO:0000256" key="1">
    <source>
        <dbReference type="SAM" id="MobiDB-lite"/>
    </source>
</evidence>
<reference evidence="2" key="1">
    <citation type="journal article" date="2022" name="Int. J. Mol. Sci.">
        <title>Draft Genome of Tanacetum Coccineum: Genomic Comparison of Closely Related Tanacetum-Family Plants.</title>
        <authorList>
            <person name="Yamashiro T."/>
            <person name="Shiraishi A."/>
            <person name="Nakayama K."/>
            <person name="Satake H."/>
        </authorList>
    </citation>
    <scope>NUCLEOTIDE SEQUENCE</scope>
</reference>
<gene>
    <name evidence="2" type="ORF">Tco_0751399</name>
</gene>
<name>A0ABQ4Z7E7_9ASTR</name>
<protein>
    <submittedName>
        <fullName evidence="2">Uncharacterized protein</fullName>
    </submittedName>
</protein>
<keyword evidence="3" id="KW-1185">Reference proteome</keyword>
<dbReference type="Proteomes" id="UP001151760">
    <property type="component" value="Unassembled WGS sequence"/>
</dbReference>
<reference evidence="2" key="2">
    <citation type="submission" date="2022-01" db="EMBL/GenBank/DDBJ databases">
        <authorList>
            <person name="Yamashiro T."/>
            <person name="Shiraishi A."/>
            <person name="Satake H."/>
            <person name="Nakayama K."/>
        </authorList>
    </citation>
    <scope>NUCLEOTIDE SEQUENCE</scope>
</reference>
<comment type="caution">
    <text evidence="2">The sequence shown here is derived from an EMBL/GenBank/DDBJ whole genome shotgun (WGS) entry which is preliminary data.</text>
</comment>
<feature type="region of interest" description="Disordered" evidence="1">
    <location>
        <begin position="126"/>
        <end position="158"/>
    </location>
</feature>
<dbReference type="EMBL" id="BQNB010011007">
    <property type="protein sequence ID" value="GJS84858.1"/>
    <property type="molecule type" value="Genomic_DNA"/>
</dbReference>